<evidence type="ECO:0000313" key="2">
    <source>
        <dbReference type="EMBL" id="QEA33269.1"/>
    </source>
</evidence>
<gene>
    <name evidence="2" type="ORF">FGL89_03450</name>
</gene>
<dbReference type="RefSeq" id="WP_014973788.1">
    <property type="nucleotide sequence ID" value="NZ_BPKR01000007.1"/>
</dbReference>
<dbReference type="PANTHER" id="PTHR42831:SF1">
    <property type="entry name" value="FE-S PROTEIN MATURATION AUXILIARY FACTOR YITW"/>
    <property type="match status" value="1"/>
</dbReference>
<protein>
    <submittedName>
        <fullName evidence="2">Metal-sulfur cluster assembly factor</fullName>
    </submittedName>
</protein>
<dbReference type="AlphaFoldDB" id="A0AAE6IK11"/>
<sequence length="104" mass="11520">MNEKSKIEADILEVLSTVIDPELQIDIVNLGLVNHVAISESGRVEVNMTLTTMGCPLLSVLESLIDDALKILPEVTETHVSLTWQPAWTFDRMSRYAKVSLGLI</sequence>
<dbReference type="InterPro" id="IPR052339">
    <property type="entry name" value="Fe-S_Maturation_MIP18"/>
</dbReference>
<dbReference type="Pfam" id="PF01883">
    <property type="entry name" value="FeS_assembly_P"/>
    <property type="match status" value="1"/>
</dbReference>
<evidence type="ECO:0000259" key="1">
    <source>
        <dbReference type="Pfam" id="PF01883"/>
    </source>
</evidence>
<organism evidence="2 3">
    <name type="scientific">Leuconostoc carnosum</name>
    <dbReference type="NCBI Taxonomy" id="1252"/>
    <lineage>
        <taxon>Bacteria</taxon>
        <taxon>Bacillati</taxon>
        <taxon>Bacillota</taxon>
        <taxon>Bacilli</taxon>
        <taxon>Lactobacillales</taxon>
        <taxon>Lactobacillaceae</taxon>
        <taxon>Leuconostoc</taxon>
    </lineage>
</organism>
<reference evidence="2 3" key="1">
    <citation type="submission" date="2019-06" db="EMBL/GenBank/DDBJ databases">
        <title>Genome analyses of bacteria isolated from kimchi.</title>
        <authorList>
            <person name="Lee S."/>
            <person name="Ahn S."/>
            <person name="Roh S."/>
        </authorList>
    </citation>
    <scope>NUCLEOTIDE SEQUENCE [LARGE SCALE GENOMIC DNA]</scope>
    <source>
        <strain evidence="2 3">CBA3620</strain>
    </source>
</reference>
<dbReference type="OMA" id="PWGPERI"/>
<dbReference type="Gene3D" id="3.30.300.130">
    <property type="entry name" value="Fe-S cluster assembly (FSCA)"/>
    <property type="match status" value="1"/>
</dbReference>
<dbReference type="InterPro" id="IPR002744">
    <property type="entry name" value="MIP18-like"/>
</dbReference>
<feature type="domain" description="MIP18 family-like" evidence="1">
    <location>
        <begin position="8"/>
        <end position="80"/>
    </location>
</feature>
<name>A0AAE6IK11_LEUCA</name>
<dbReference type="Proteomes" id="UP000321332">
    <property type="component" value="Chromosome"/>
</dbReference>
<accession>A0AAE6IK11</accession>
<dbReference type="SUPFAM" id="SSF117916">
    <property type="entry name" value="Fe-S cluster assembly (FSCA) domain-like"/>
    <property type="match status" value="1"/>
</dbReference>
<dbReference type="InterPro" id="IPR034904">
    <property type="entry name" value="FSCA_dom_sf"/>
</dbReference>
<dbReference type="PANTHER" id="PTHR42831">
    <property type="entry name" value="FE-S PROTEIN MATURATION AUXILIARY FACTOR YITW"/>
    <property type="match status" value="1"/>
</dbReference>
<evidence type="ECO:0000313" key="3">
    <source>
        <dbReference type="Proteomes" id="UP000321332"/>
    </source>
</evidence>
<dbReference type="GeneID" id="61186786"/>
<proteinExistence type="predicted"/>
<dbReference type="EMBL" id="CP042374">
    <property type="protein sequence ID" value="QEA33269.1"/>
    <property type="molecule type" value="Genomic_DNA"/>
</dbReference>